<dbReference type="Proteomes" id="UP000190648">
    <property type="component" value="Unassembled WGS sequence"/>
</dbReference>
<dbReference type="STRING" id="372326.A0A1V4JHX2"/>
<comment type="caution">
    <text evidence="1">The sequence shown here is derived from an EMBL/GenBank/DDBJ whole genome shotgun (WGS) entry which is preliminary data.</text>
</comment>
<organism evidence="1 2">
    <name type="scientific">Patagioenas fasciata monilis</name>
    <dbReference type="NCBI Taxonomy" id="372326"/>
    <lineage>
        <taxon>Eukaryota</taxon>
        <taxon>Metazoa</taxon>
        <taxon>Chordata</taxon>
        <taxon>Craniata</taxon>
        <taxon>Vertebrata</taxon>
        <taxon>Euteleostomi</taxon>
        <taxon>Archelosauria</taxon>
        <taxon>Archosauria</taxon>
        <taxon>Dinosauria</taxon>
        <taxon>Saurischia</taxon>
        <taxon>Theropoda</taxon>
        <taxon>Coelurosauria</taxon>
        <taxon>Aves</taxon>
        <taxon>Neognathae</taxon>
        <taxon>Neoaves</taxon>
        <taxon>Columbimorphae</taxon>
        <taxon>Columbiformes</taxon>
        <taxon>Columbidae</taxon>
        <taxon>Patagioenas</taxon>
    </lineage>
</organism>
<proteinExistence type="predicted"/>
<sequence>MTSPSGAMAADVERYYRHLYLESDLLLRRISCNSLADMEALPQAWERILKRYKDDIVQDVLLKISLFVDNQRELCCSPGS</sequence>
<gene>
    <name evidence="1" type="ORF">AV530_020071</name>
</gene>
<keyword evidence="2" id="KW-1185">Reference proteome</keyword>
<evidence type="ECO:0000313" key="1">
    <source>
        <dbReference type="EMBL" id="OPJ71799.1"/>
    </source>
</evidence>
<reference evidence="1 2" key="1">
    <citation type="submission" date="2016-02" db="EMBL/GenBank/DDBJ databases">
        <title>Band-tailed pigeon sequencing and assembly.</title>
        <authorList>
            <person name="Soares A.E."/>
            <person name="Novak B.J."/>
            <person name="Rice E.S."/>
            <person name="O'Connell B."/>
            <person name="Chang D."/>
            <person name="Weber S."/>
            <person name="Shapiro B."/>
        </authorList>
    </citation>
    <scope>NUCLEOTIDE SEQUENCE [LARGE SCALE GENOMIC DNA]</scope>
    <source>
        <strain evidence="1">BTP2013</strain>
        <tissue evidence="1">Blood</tissue>
    </source>
</reference>
<evidence type="ECO:0000313" key="2">
    <source>
        <dbReference type="Proteomes" id="UP000190648"/>
    </source>
</evidence>
<protein>
    <submittedName>
        <fullName evidence="1">Uncharacterized protein</fullName>
    </submittedName>
</protein>
<dbReference type="InterPro" id="IPR029159">
    <property type="entry name" value="CA109-like"/>
</dbReference>
<accession>A0A1V4JHX2</accession>
<dbReference type="PANTHER" id="PTHR16234:SF5">
    <property type="entry name" value="AFG2-INTERACTING RIBOSOME MATURATION FACTOR"/>
    <property type="match status" value="1"/>
</dbReference>
<dbReference type="OrthoDB" id="6605214at2759"/>
<dbReference type="EMBL" id="LSYS01007350">
    <property type="protein sequence ID" value="OPJ71799.1"/>
    <property type="molecule type" value="Genomic_DNA"/>
</dbReference>
<dbReference type="GO" id="GO:0005737">
    <property type="term" value="C:cytoplasm"/>
    <property type="evidence" value="ECO:0007669"/>
    <property type="project" value="TreeGrafter"/>
</dbReference>
<dbReference type="AlphaFoldDB" id="A0A1V4JHX2"/>
<dbReference type="PANTHER" id="PTHR16234">
    <property type="entry name" value="SIMILAR TO HYPOTHETICAL PROTEIN FLJ20508"/>
    <property type="match status" value="1"/>
</dbReference>
<dbReference type="GO" id="GO:0005634">
    <property type="term" value="C:nucleus"/>
    <property type="evidence" value="ECO:0007669"/>
    <property type="project" value="TreeGrafter"/>
</dbReference>
<name>A0A1V4JHX2_PATFA</name>